<keyword evidence="6" id="KW-0695">RNA-directed DNA polymerase</keyword>
<dbReference type="EMBL" id="JAWQEG010000251">
    <property type="protein sequence ID" value="KAK3892603.1"/>
    <property type="molecule type" value="Genomic_DNA"/>
</dbReference>
<dbReference type="Gene3D" id="3.30.420.10">
    <property type="entry name" value="Ribonuclease H-like superfamily/Ribonuclease H"/>
    <property type="match status" value="1"/>
</dbReference>
<feature type="region of interest" description="Disordered" evidence="7">
    <location>
        <begin position="142"/>
        <end position="161"/>
    </location>
</feature>
<name>A0AAE1GG45_PETCI</name>
<dbReference type="SUPFAM" id="SSF53098">
    <property type="entry name" value="Ribonuclease H-like"/>
    <property type="match status" value="1"/>
</dbReference>
<dbReference type="PROSITE" id="PS50994">
    <property type="entry name" value="INTEGRASE"/>
    <property type="match status" value="1"/>
</dbReference>
<dbReference type="Pfam" id="PF17917">
    <property type="entry name" value="RT_RNaseH"/>
    <property type="match status" value="1"/>
</dbReference>
<dbReference type="GO" id="GO:0016787">
    <property type="term" value="F:hydrolase activity"/>
    <property type="evidence" value="ECO:0007669"/>
    <property type="project" value="UniProtKB-KW"/>
</dbReference>
<keyword evidence="10" id="KW-1185">Reference proteome</keyword>
<organism evidence="9 10">
    <name type="scientific">Petrolisthes cinctipes</name>
    <name type="common">Flat porcelain crab</name>
    <dbReference type="NCBI Taxonomy" id="88211"/>
    <lineage>
        <taxon>Eukaryota</taxon>
        <taxon>Metazoa</taxon>
        <taxon>Ecdysozoa</taxon>
        <taxon>Arthropoda</taxon>
        <taxon>Crustacea</taxon>
        <taxon>Multicrustacea</taxon>
        <taxon>Malacostraca</taxon>
        <taxon>Eumalacostraca</taxon>
        <taxon>Eucarida</taxon>
        <taxon>Decapoda</taxon>
        <taxon>Pleocyemata</taxon>
        <taxon>Anomura</taxon>
        <taxon>Galatheoidea</taxon>
        <taxon>Porcellanidae</taxon>
        <taxon>Petrolisthes</taxon>
    </lineage>
</organism>
<keyword evidence="2" id="KW-0548">Nucleotidyltransferase</keyword>
<evidence type="ECO:0000256" key="7">
    <source>
        <dbReference type="SAM" id="MobiDB-lite"/>
    </source>
</evidence>
<reference evidence="9" key="1">
    <citation type="submission" date="2023-10" db="EMBL/GenBank/DDBJ databases">
        <title>Genome assemblies of two species of porcelain crab, Petrolisthes cinctipes and Petrolisthes manimaculis (Anomura: Porcellanidae).</title>
        <authorList>
            <person name="Angst P."/>
        </authorList>
    </citation>
    <scope>NUCLEOTIDE SEQUENCE</scope>
    <source>
        <strain evidence="9">PB745_01</strain>
        <tissue evidence="9">Gill</tissue>
    </source>
</reference>
<dbReference type="InterPro" id="IPR050951">
    <property type="entry name" value="Retrovirus_Pol_polyprotein"/>
</dbReference>
<dbReference type="InterPro" id="IPR043502">
    <property type="entry name" value="DNA/RNA_pol_sf"/>
</dbReference>
<evidence type="ECO:0000256" key="5">
    <source>
        <dbReference type="ARBA" id="ARBA00022801"/>
    </source>
</evidence>
<accession>A0AAE1GG45</accession>
<protein>
    <recommendedName>
        <fullName evidence="8">Integrase catalytic domain-containing protein</fullName>
    </recommendedName>
</protein>
<dbReference type="InterPro" id="IPR001584">
    <property type="entry name" value="Integrase_cat-core"/>
</dbReference>
<evidence type="ECO:0000313" key="9">
    <source>
        <dbReference type="EMBL" id="KAK3892603.1"/>
    </source>
</evidence>
<dbReference type="SUPFAM" id="SSF56672">
    <property type="entry name" value="DNA/RNA polymerases"/>
    <property type="match status" value="1"/>
</dbReference>
<dbReference type="GO" id="GO:0003676">
    <property type="term" value="F:nucleic acid binding"/>
    <property type="evidence" value="ECO:0007669"/>
    <property type="project" value="InterPro"/>
</dbReference>
<dbReference type="PANTHER" id="PTHR37984:SF15">
    <property type="entry name" value="INTEGRASE CATALYTIC DOMAIN-CONTAINING PROTEIN"/>
    <property type="match status" value="1"/>
</dbReference>
<dbReference type="GO" id="GO:0042575">
    <property type="term" value="C:DNA polymerase complex"/>
    <property type="evidence" value="ECO:0007669"/>
    <property type="project" value="UniProtKB-ARBA"/>
</dbReference>
<evidence type="ECO:0000256" key="6">
    <source>
        <dbReference type="ARBA" id="ARBA00022918"/>
    </source>
</evidence>
<keyword evidence="3" id="KW-0540">Nuclease</keyword>
<keyword evidence="5" id="KW-0378">Hydrolase</keyword>
<dbReference type="GO" id="GO:0015074">
    <property type="term" value="P:DNA integration"/>
    <property type="evidence" value="ECO:0007669"/>
    <property type="project" value="InterPro"/>
</dbReference>
<dbReference type="InterPro" id="IPR012337">
    <property type="entry name" value="RNaseH-like_sf"/>
</dbReference>
<dbReference type="Proteomes" id="UP001286313">
    <property type="component" value="Unassembled WGS sequence"/>
</dbReference>
<evidence type="ECO:0000259" key="8">
    <source>
        <dbReference type="PROSITE" id="PS50994"/>
    </source>
</evidence>
<gene>
    <name evidence="9" type="ORF">Pcinc_003579</name>
</gene>
<keyword evidence="4" id="KW-0255">Endonuclease</keyword>
<dbReference type="PANTHER" id="PTHR37984">
    <property type="entry name" value="PROTEIN CBG26694"/>
    <property type="match status" value="1"/>
</dbReference>
<proteinExistence type="predicted"/>
<evidence type="ECO:0000256" key="4">
    <source>
        <dbReference type="ARBA" id="ARBA00022759"/>
    </source>
</evidence>
<dbReference type="GO" id="GO:0003964">
    <property type="term" value="F:RNA-directed DNA polymerase activity"/>
    <property type="evidence" value="ECO:0007669"/>
    <property type="project" value="UniProtKB-KW"/>
</dbReference>
<comment type="caution">
    <text evidence="9">The sequence shown here is derived from an EMBL/GenBank/DDBJ whole genome shotgun (WGS) entry which is preliminary data.</text>
</comment>
<dbReference type="InterPro" id="IPR036397">
    <property type="entry name" value="RNaseH_sf"/>
</dbReference>
<evidence type="ECO:0000256" key="2">
    <source>
        <dbReference type="ARBA" id="ARBA00022695"/>
    </source>
</evidence>
<feature type="domain" description="Integrase catalytic" evidence="8">
    <location>
        <begin position="1"/>
        <end position="79"/>
    </location>
</feature>
<keyword evidence="1" id="KW-0808">Transferase</keyword>
<evidence type="ECO:0000313" key="10">
    <source>
        <dbReference type="Proteomes" id="UP001286313"/>
    </source>
</evidence>
<evidence type="ECO:0000256" key="3">
    <source>
        <dbReference type="ARBA" id="ARBA00022722"/>
    </source>
</evidence>
<evidence type="ECO:0000256" key="1">
    <source>
        <dbReference type="ARBA" id="ARBA00022679"/>
    </source>
</evidence>
<sequence length="239" mass="27624">MAELHKLLGVKPSFTTPFHPSANGRVERFHRPLKASLRKLCVDIPREWHRYLIPVVFSLREIPSDRTGFSAFELLYGRTVRGPLSVLRDLWEDRTLKDDDRSAFKYVNFAEVLVEVSSEDCTWEDGRTTCIDELEDDFAGLPISPDGQTNKEDPRAQINPNLDPEQRTALVELLQEFNYYLHGKEFILEVNHKPLTYLQTSREKNDRLLRWALNLQAYKFRVIHVAGADNIGADLLSRS</sequence>
<dbReference type="AlphaFoldDB" id="A0AAE1GG45"/>
<dbReference type="InterPro" id="IPR041373">
    <property type="entry name" value="RT_RNaseH"/>
</dbReference>
<dbReference type="GO" id="GO:0004519">
    <property type="term" value="F:endonuclease activity"/>
    <property type="evidence" value="ECO:0007669"/>
    <property type="project" value="UniProtKB-KW"/>
</dbReference>